<evidence type="ECO:0000259" key="1">
    <source>
        <dbReference type="Pfam" id="PF00903"/>
    </source>
</evidence>
<dbReference type="SUPFAM" id="SSF54593">
    <property type="entry name" value="Glyoxalase/Bleomycin resistance protein/Dihydroxybiphenyl dioxygenase"/>
    <property type="match status" value="1"/>
</dbReference>
<reference evidence="2 3" key="1">
    <citation type="submission" date="2021-10" db="EMBL/GenBank/DDBJ databases">
        <authorList>
            <person name="Criscuolo A."/>
        </authorList>
    </citation>
    <scope>NUCLEOTIDE SEQUENCE [LARGE SCALE GENOMIC DNA]</scope>
    <source>
        <strain evidence="3">CIP 111883</strain>
    </source>
</reference>
<dbReference type="Gene3D" id="3.10.180.10">
    <property type="entry name" value="2,3-Dihydroxybiphenyl 1,2-Dioxygenase, domain 1"/>
    <property type="match status" value="1"/>
</dbReference>
<evidence type="ECO:0000313" key="2">
    <source>
        <dbReference type="EMBL" id="CAG9622559.1"/>
    </source>
</evidence>
<gene>
    <name evidence="2" type="ORF">BACCIP111883_03350</name>
</gene>
<dbReference type="InterPro" id="IPR029068">
    <property type="entry name" value="Glyas_Bleomycin-R_OHBP_Dase"/>
</dbReference>
<dbReference type="CDD" id="cd06587">
    <property type="entry name" value="VOC"/>
    <property type="match status" value="1"/>
</dbReference>
<organism evidence="2 3">
    <name type="scientific">Sutcliffiella rhizosphaerae</name>
    <dbReference type="NCBI Taxonomy" id="2880967"/>
    <lineage>
        <taxon>Bacteria</taxon>
        <taxon>Bacillati</taxon>
        <taxon>Bacillota</taxon>
        <taxon>Bacilli</taxon>
        <taxon>Bacillales</taxon>
        <taxon>Bacillaceae</taxon>
        <taxon>Sutcliffiella</taxon>
    </lineage>
</organism>
<evidence type="ECO:0000313" key="3">
    <source>
        <dbReference type="Proteomes" id="UP000789833"/>
    </source>
</evidence>
<dbReference type="Proteomes" id="UP000789833">
    <property type="component" value="Unassembled WGS sequence"/>
</dbReference>
<protein>
    <recommendedName>
        <fullName evidence="1">Glyoxalase/fosfomycin resistance/dioxygenase domain-containing protein</fullName>
    </recommendedName>
</protein>
<feature type="domain" description="Glyoxalase/fosfomycin resistance/dioxygenase" evidence="1">
    <location>
        <begin position="13"/>
        <end position="121"/>
    </location>
</feature>
<comment type="caution">
    <text evidence="2">The sequence shown here is derived from an EMBL/GenBank/DDBJ whole genome shotgun (WGS) entry which is preliminary data.</text>
</comment>
<keyword evidence="3" id="KW-1185">Reference proteome</keyword>
<accession>A0ABN8ABK4</accession>
<proteinExistence type="predicted"/>
<dbReference type="Pfam" id="PF00903">
    <property type="entry name" value="Glyoxalase"/>
    <property type="match status" value="1"/>
</dbReference>
<dbReference type="InterPro" id="IPR004360">
    <property type="entry name" value="Glyas_Fos-R_dOase_dom"/>
</dbReference>
<dbReference type="RefSeq" id="WP_230503246.1">
    <property type="nucleotide sequence ID" value="NZ_CAKJTJ010000023.1"/>
</dbReference>
<sequence>MKQIVDFVDTIYLPVLNKNASIRWYEEKLGFAWNGHCFDLGNGPVIFLVQVKYPEDVKISYLTDAWEGKDYEMQLVTFRSKNIEETHKMLKNRNVKVKEIKMYDNNRKNFRFYDLNGNKFDVWSGWL</sequence>
<dbReference type="EMBL" id="CAKJTJ010000023">
    <property type="protein sequence ID" value="CAG9622559.1"/>
    <property type="molecule type" value="Genomic_DNA"/>
</dbReference>
<name>A0ABN8ABK4_9BACI</name>